<evidence type="ECO:0000313" key="4">
    <source>
        <dbReference type="EMBL" id="KWX05708.1"/>
    </source>
</evidence>
<proteinExistence type="predicted"/>
<evidence type="ECO:0000256" key="1">
    <source>
        <dbReference type="SAM" id="MobiDB-lite"/>
    </source>
</evidence>
<organism evidence="4 5">
    <name type="scientific">Carbonactinospora thermoautotrophica</name>
    <dbReference type="NCBI Taxonomy" id="1469144"/>
    <lineage>
        <taxon>Bacteria</taxon>
        <taxon>Bacillati</taxon>
        <taxon>Actinomycetota</taxon>
        <taxon>Actinomycetes</taxon>
        <taxon>Kitasatosporales</taxon>
        <taxon>Carbonactinosporaceae</taxon>
        <taxon>Carbonactinospora</taxon>
    </lineage>
</organism>
<dbReference type="AlphaFoldDB" id="A0A132N6F8"/>
<gene>
    <name evidence="4" type="ORF">TH66_01285</name>
</gene>
<evidence type="ECO:0000313" key="5">
    <source>
        <dbReference type="Proteomes" id="UP000070659"/>
    </source>
</evidence>
<feature type="region of interest" description="Disordered" evidence="1">
    <location>
        <begin position="388"/>
        <end position="407"/>
    </location>
</feature>
<keyword evidence="2" id="KW-1133">Transmembrane helix</keyword>
<sequence>MLAVLGLAAVLPLALAAPAAGAQDYAARAAAAFKSGDRVYVDPEARQVPPDQLARIEQRVSGANPPVFLAILPALSDQELGAMPEKLFQQTRQQGVYAVLAGTVFHAGASRGVGLERGEAGELAKRAAENHPGDFAGGIDQFVSDVTAAARGESPGGGGGLGLLAVAVLVLGGVGMFAWRRSQRTKERLRAAELAKVRRVVDEDITAYGEELHRLEFDPARVDEATRADYQRALDLYERAKLEMAAVRRPEDVRQVTQVLEEGRYALACAAARLAGRPLPERRPPCFFDPRHGPSATDVVWAPPGGAPRQVPVCRADAARIADGLDPMVRTVEIEPGRRVPYYHAGPAYAGWAGGYFDAFGGLLPALLVGTMLGSMLSPPMPGGWGFPGGEAGGEDNGWGEEPGGGDFDFGDFGGFDGGGGDW</sequence>
<feature type="transmembrane region" description="Helical" evidence="2">
    <location>
        <begin position="160"/>
        <end position="179"/>
    </location>
</feature>
<evidence type="ECO:0000256" key="3">
    <source>
        <dbReference type="SAM" id="SignalP"/>
    </source>
</evidence>
<comment type="caution">
    <text evidence="4">The sequence shown here is derived from an EMBL/GenBank/DDBJ whole genome shotgun (WGS) entry which is preliminary data.</text>
</comment>
<accession>A0A132N6F8</accession>
<keyword evidence="3" id="KW-0732">Signal</keyword>
<dbReference type="EMBL" id="JYIJ01000010">
    <property type="protein sequence ID" value="KWX05708.1"/>
    <property type="molecule type" value="Genomic_DNA"/>
</dbReference>
<keyword evidence="2" id="KW-0472">Membrane</keyword>
<dbReference type="Proteomes" id="UP000070659">
    <property type="component" value="Unassembled WGS sequence"/>
</dbReference>
<dbReference type="PATRIC" id="fig|1469144.8.peg.1438"/>
<name>A0A132N6F8_9ACTN</name>
<protein>
    <submittedName>
        <fullName evidence="4">Uncharacterized protein</fullName>
    </submittedName>
</protein>
<keyword evidence="2" id="KW-0812">Transmembrane</keyword>
<feature type="signal peptide" evidence="3">
    <location>
        <begin position="1"/>
        <end position="22"/>
    </location>
</feature>
<feature type="chain" id="PRO_5007452744" evidence="3">
    <location>
        <begin position="23"/>
        <end position="423"/>
    </location>
</feature>
<evidence type="ECO:0000256" key="2">
    <source>
        <dbReference type="SAM" id="Phobius"/>
    </source>
</evidence>
<reference evidence="4 5" key="1">
    <citation type="submission" date="2015-02" db="EMBL/GenBank/DDBJ databases">
        <title>Physiological reanalysis, assessment of diazotrophy, and genome sequences of multiple isolates of Streptomyces thermoautotrophicus.</title>
        <authorList>
            <person name="MacKellar D.C."/>
            <person name="Lieber L."/>
            <person name="Norman J."/>
            <person name="Bolger A."/>
            <person name="Tobin C."/>
            <person name="Murray J.W."/>
            <person name="Prell J."/>
        </authorList>
    </citation>
    <scope>NUCLEOTIDE SEQUENCE [LARGE SCALE GENOMIC DNA]</scope>
    <source>
        <strain evidence="4 5">UBT1</strain>
    </source>
</reference>